<feature type="transmembrane region" description="Helical" evidence="1">
    <location>
        <begin position="63"/>
        <end position="83"/>
    </location>
</feature>
<evidence type="ECO:0000256" key="1">
    <source>
        <dbReference type="SAM" id="Phobius"/>
    </source>
</evidence>
<dbReference type="GO" id="GO:0046677">
    <property type="term" value="P:response to antibiotic"/>
    <property type="evidence" value="ECO:0007669"/>
    <property type="project" value="TreeGrafter"/>
</dbReference>
<feature type="transmembrane region" description="Helical" evidence="1">
    <location>
        <begin position="12"/>
        <end position="30"/>
    </location>
</feature>
<keyword evidence="1" id="KW-0812">Transmembrane</keyword>
<dbReference type="GO" id="GO:0005886">
    <property type="term" value="C:plasma membrane"/>
    <property type="evidence" value="ECO:0007669"/>
    <property type="project" value="TreeGrafter"/>
</dbReference>
<dbReference type="EMBL" id="FMXN01000003">
    <property type="protein sequence ID" value="SDB18397.1"/>
    <property type="molecule type" value="Genomic_DNA"/>
</dbReference>
<dbReference type="STRING" id="1159017.SAMN02927930_00700"/>
<keyword evidence="3" id="KW-1185">Reference proteome</keyword>
<accession>A0A1G6BCN2</accession>
<dbReference type="InterPro" id="IPR052966">
    <property type="entry name" value="Beta-lactamase_Reg"/>
</dbReference>
<dbReference type="AlphaFoldDB" id="A0A1G6BCN2"/>
<gene>
    <name evidence="2" type="ORF">SAMN02927930_00700</name>
</gene>
<organism evidence="2 3">
    <name type="scientific">Pseudidiomarina indica</name>
    <dbReference type="NCBI Taxonomy" id="1159017"/>
    <lineage>
        <taxon>Bacteria</taxon>
        <taxon>Pseudomonadati</taxon>
        <taxon>Pseudomonadota</taxon>
        <taxon>Gammaproteobacteria</taxon>
        <taxon>Alteromonadales</taxon>
        <taxon>Idiomarinaceae</taxon>
        <taxon>Pseudidiomarina</taxon>
    </lineage>
</organism>
<protein>
    <submittedName>
        <fullName evidence="2">AmpE protein</fullName>
    </submittedName>
</protein>
<name>A0A1G6BCN2_9GAMM</name>
<evidence type="ECO:0000313" key="3">
    <source>
        <dbReference type="Proteomes" id="UP000199626"/>
    </source>
</evidence>
<dbReference type="Pfam" id="PF17113">
    <property type="entry name" value="AmpE"/>
    <property type="match status" value="1"/>
</dbReference>
<keyword evidence="1" id="KW-0472">Membrane</keyword>
<sequence length="274" mass="31647">MGAFLSLGEQKGSIMYLLTILLAYSLERTFRFTRNLHWRRIILRWQHWQISHTKLENWRQHELGYVLWALIPALGIGFLLLLFNHTLLTFIVSVAGMLSAIQAPTARHAYQRYLAATADDDEDEQERQYQRLRQASGRHESAPVEHYLLWIHLRHYFAVMIYFMLFGVTGALVYATLRDMRHSRHPHWQTVNQVIDWLPTRLMTLGMLLVGNFSAAAASWLNSIGNKPQNNFIALTKVAEKAESLTALTTVALIKRNFLLYIVFAALLTIGGWL</sequence>
<reference evidence="3" key="1">
    <citation type="submission" date="2016-10" db="EMBL/GenBank/DDBJ databases">
        <authorList>
            <person name="Varghese N."/>
            <person name="Submissions S."/>
        </authorList>
    </citation>
    <scope>NUCLEOTIDE SEQUENCE [LARGE SCALE GENOMIC DNA]</scope>
    <source>
        <strain evidence="3">CGMCC 1.10824</strain>
    </source>
</reference>
<feature type="transmembrane region" description="Helical" evidence="1">
    <location>
        <begin position="258"/>
        <end position="273"/>
    </location>
</feature>
<evidence type="ECO:0000313" key="2">
    <source>
        <dbReference type="EMBL" id="SDB18397.1"/>
    </source>
</evidence>
<feature type="transmembrane region" description="Helical" evidence="1">
    <location>
        <begin position="198"/>
        <end position="221"/>
    </location>
</feature>
<proteinExistence type="predicted"/>
<dbReference type="Proteomes" id="UP000199626">
    <property type="component" value="Unassembled WGS sequence"/>
</dbReference>
<feature type="transmembrane region" description="Helical" evidence="1">
    <location>
        <begin position="156"/>
        <end position="177"/>
    </location>
</feature>
<dbReference type="PANTHER" id="PTHR38684">
    <property type="entry name" value="PROTEIN AMPE"/>
    <property type="match status" value="1"/>
</dbReference>
<keyword evidence="1" id="KW-1133">Transmembrane helix</keyword>
<dbReference type="InterPro" id="IPR031347">
    <property type="entry name" value="AmpE"/>
</dbReference>
<dbReference type="PANTHER" id="PTHR38684:SF1">
    <property type="entry name" value="PROTEIN AMPE"/>
    <property type="match status" value="1"/>
</dbReference>